<comment type="caution">
    <text evidence="5">The sequence shown here is derived from an EMBL/GenBank/DDBJ whole genome shotgun (WGS) entry which is preliminary data.</text>
</comment>
<dbReference type="Pfam" id="PF04422">
    <property type="entry name" value="FrhB_FdhB_N"/>
    <property type="match status" value="1"/>
</dbReference>
<dbReference type="PROSITE" id="PS51379">
    <property type="entry name" value="4FE4S_FER_2"/>
    <property type="match status" value="2"/>
</dbReference>
<dbReference type="InterPro" id="IPR052977">
    <property type="entry name" value="Polyferredoxin-like_ET"/>
</dbReference>
<dbReference type="Gene3D" id="3.30.70.20">
    <property type="match status" value="1"/>
</dbReference>
<dbReference type="PANTHER" id="PTHR43193">
    <property type="match status" value="1"/>
</dbReference>
<dbReference type="Proteomes" id="UP000443070">
    <property type="component" value="Unassembled WGS sequence"/>
</dbReference>
<evidence type="ECO:0000313" key="5">
    <source>
        <dbReference type="EMBL" id="MTT76796.1"/>
    </source>
</evidence>
<feature type="domain" description="4Fe-4S ferredoxin-type" evidence="4">
    <location>
        <begin position="1"/>
        <end position="29"/>
    </location>
</feature>
<gene>
    <name evidence="5" type="ORF">GMD11_11095</name>
    <name evidence="6" type="ORF">GMD18_10765</name>
</gene>
<dbReference type="SUPFAM" id="SSF54862">
    <property type="entry name" value="4Fe-4S ferredoxins"/>
    <property type="match status" value="1"/>
</dbReference>
<dbReference type="InterPro" id="IPR007525">
    <property type="entry name" value="FrhB_FdhB_C"/>
</dbReference>
<evidence type="ECO:0000313" key="7">
    <source>
        <dbReference type="Proteomes" id="UP000443070"/>
    </source>
</evidence>
<sequence>MPRVESKNCYGCAACSLICPVNAIQMVENAEKFFVIQIDESKCINCGKCLQVCPLKFNHKNQVLTSYAGYSTDGSILKQSSSGGMFGSFAKYLFNSNTNVKVFAVKNDLGKVVYEICTDYRDLEQFYKSKYCQAFLNKAFYERLISAISNEAVCLIIGTPCVLSGIKNTLLAQKAKLTSCIFVDLVCHGVMSQSVYHTHLEECKKRWGGVVTQHYFRYKRAVTKDCPEGSHWNLYKVNNEIIIKKSDDDYYMQTYFADLAMRETCYCCQFTGTNRIGDITIGDFNNAHILCSQFDGLRSVSLVLVNTDKGQRFIDECNNNTVNLQPVDIKLLQKFNTPLTAPIKRPFQRSLFYTFYNSLGLSRTVSLLNYKYYLRKIIVAFGGKKLLLKIKALLGRSYIDIE</sequence>
<dbReference type="Pfam" id="PF04432">
    <property type="entry name" value="FrhB_FdhB_C"/>
    <property type="match status" value="1"/>
</dbReference>
<dbReference type="OrthoDB" id="430408at2"/>
<evidence type="ECO:0000256" key="1">
    <source>
        <dbReference type="ARBA" id="ARBA00022723"/>
    </source>
</evidence>
<evidence type="ECO:0000259" key="4">
    <source>
        <dbReference type="PROSITE" id="PS51379"/>
    </source>
</evidence>
<keyword evidence="1" id="KW-0479">Metal-binding</keyword>
<dbReference type="PROSITE" id="PS00198">
    <property type="entry name" value="4FE4S_FER_1"/>
    <property type="match status" value="1"/>
</dbReference>
<dbReference type="GO" id="GO:0046872">
    <property type="term" value="F:metal ion binding"/>
    <property type="evidence" value="ECO:0007669"/>
    <property type="project" value="UniProtKB-KW"/>
</dbReference>
<proteinExistence type="predicted"/>
<organism evidence="5 8">
    <name type="scientific">Phascolarctobacterium faecium</name>
    <dbReference type="NCBI Taxonomy" id="33025"/>
    <lineage>
        <taxon>Bacteria</taxon>
        <taxon>Bacillati</taxon>
        <taxon>Bacillota</taxon>
        <taxon>Negativicutes</taxon>
        <taxon>Acidaminococcales</taxon>
        <taxon>Acidaminococcaceae</taxon>
        <taxon>Phascolarctobacterium</taxon>
    </lineage>
</organism>
<dbReference type="Pfam" id="PF12838">
    <property type="entry name" value="Fer4_7"/>
    <property type="match status" value="1"/>
</dbReference>
<accession>A0A7X2XHF5</accession>
<dbReference type="AlphaFoldDB" id="A0A7X2XHF5"/>
<dbReference type="GO" id="GO:0051536">
    <property type="term" value="F:iron-sulfur cluster binding"/>
    <property type="evidence" value="ECO:0007669"/>
    <property type="project" value="UniProtKB-KW"/>
</dbReference>
<dbReference type="EMBL" id="WNBW01000012">
    <property type="protein sequence ID" value="MTU04869.1"/>
    <property type="molecule type" value="Genomic_DNA"/>
</dbReference>
<dbReference type="InterPro" id="IPR017896">
    <property type="entry name" value="4Fe4S_Fe-S-bd"/>
</dbReference>
<evidence type="ECO:0000313" key="6">
    <source>
        <dbReference type="EMBL" id="MTU04869.1"/>
    </source>
</evidence>
<protein>
    <submittedName>
        <fullName evidence="5">4Fe-4S dicluster domain-containing protein</fullName>
    </submittedName>
</protein>
<reference evidence="7 8" key="1">
    <citation type="journal article" date="2019" name="Nat. Med.">
        <title>A library of human gut bacterial isolates paired with longitudinal multiomics data enables mechanistic microbiome research.</title>
        <authorList>
            <person name="Poyet M."/>
            <person name="Groussin M."/>
            <person name="Gibbons S.M."/>
            <person name="Avila-Pacheco J."/>
            <person name="Jiang X."/>
            <person name="Kearney S.M."/>
            <person name="Perrotta A.R."/>
            <person name="Berdy B."/>
            <person name="Zhao S."/>
            <person name="Lieberman T.D."/>
            <person name="Swanson P.K."/>
            <person name="Smith M."/>
            <person name="Roesemann S."/>
            <person name="Alexander J.E."/>
            <person name="Rich S.A."/>
            <person name="Livny J."/>
            <person name="Vlamakis H."/>
            <person name="Clish C."/>
            <person name="Bullock K."/>
            <person name="Deik A."/>
            <person name="Scott J."/>
            <person name="Pierce K.A."/>
            <person name="Xavier R.J."/>
            <person name="Alm E.J."/>
        </authorList>
    </citation>
    <scope>NUCLEOTIDE SEQUENCE [LARGE SCALE GENOMIC DNA]</scope>
    <source>
        <strain evidence="5 8">BIOML-A13</strain>
        <strain evidence="6 7">BIOML-A3</strain>
    </source>
</reference>
<keyword evidence="7" id="KW-1185">Reference proteome</keyword>
<dbReference type="EMBL" id="WNBM01000011">
    <property type="protein sequence ID" value="MTT76796.1"/>
    <property type="molecule type" value="Genomic_DNA"/>
</dbReference>
<dbReference type="PANTHER" id="PTHR43193:SF2">
    <property type="entry name" value="POLYFERREDOXIN PROTEIN FWDF"/>
    <property type="match status" value="1"/>
</dbReference>
<keyword evidence="3" id="KW-0411">Iron-sulfur</keyword>
<evidence type="ECO:0000256" key="2">
    <source>
        <dbReference type="ARBA" id="ARBA00023004"/>
    </source>
</evidence>
<dbReference type="Proteomes" id="UP000484547">
    <property type="component" value="Unassembled WGS sequence"/>
</dbReference>
<evidence type="ECO:0000256" key="3">
    <source>
        <dbReference type="ARBA" id="ARBA00023014"/>
    </source>
</evidence>
<name>A0A7X2XHF5_9FIRM</name>
<dbReference type="InterPro" id="IPR007516">
    <property type="entry name" value="Co_F420_Hydgase/DH_bsu_N"/>
</dbReference>
<evidence type="ECO:0000313" key="8">
    <source>
        <dbReference type="Proteomes" id="UP000484547"/>
    </source>
</evidence>
<dbReference type="InterPro" id="IPR017900">
    <property type="entry name" value="4Fe4S_Fe_S_CS"/>
</dbReference>
<keyword evidence="2" id="KW-0408">Iron</keyword>
<feature type="domain" description="4Fe-4S ferredoxin-type" evidence="4">
    <location>
        <begin position="34"/>
        <end position="63"/>
    </location>
</feature>
<dbReference type="RefSeq" id="WP_149877455.1">
    <property type="nucleotide sequence ID" value="NZ_CAUBBC010000003.1"/>
</dbReference>